<evidence type="ECO:0000313" key="1">
    <source>
        <dbReference type="EMBL" id="KAK4296600.1"/>
    </source>
</evidence>
<protein>
    <submittedName>
        <fullName evidence="1">Uncharacterized protein</fullName>
    </submittedName>
</protein>
<gene>
    <name evidence="1" type="ORF">Pmani_030920</name>
</gene>
<name>A0AAE1TVE7_9EUCA</name>
<proteinExistence type="predicted"/>
<accession>A0AAE1TVE7</accession>
<dbReference type="EMBL" id="JAWZYT010003824">
    <property type="protein sequence ID" value="KAK4296600.1"/>
    <property type="molecule type" value="Genomic_DNA"/>
</dbReference>
<organism evidence="1 2">
    <name type="scientific">Petrolisthes manimaculis</name>
    <dbReference type="NCBI Taxonomy" id="1843537"/>
    <lineage>
        <taxon>Eukaryota</taxon>
        <taxon>Metazoa</taxon>
        <taxon>Ecdysozoa</taxon>
        <taxon>Arthropoda</taxon>
        <taxon>Crustacea</taxon>
        <taxon>Multicrustacea</taxon>
        <taxon>Malacostraca</taxon>
        <taxon>Eumalacostraca</taxon>
        <taxon>Eucarida</taxon>
        <taxon>Decapoda</taxon>
        <taxon>Pleocyemata</taxon>
        <taxon>Anomura</taxon>
        <taxon>Galatheoidea</taxon>
        <taxon>Porcellanidae</taxon>
        <taxon>Petrolisthes</taxon>
    </lineage>
</organism>
<reference evidence="1" key="1">
    <citation type="submission" date="2023-11" db="EMBL/GenBank/DDBJ databases">
        <title>Genome assemblies of two species of porcelain crab, Petrolisthes cinctipes and Petrolisthes manimaculis (Anomura: Porcellanidae).</title>
        <authorList>
            <person name="Angst P."/>
        </authorList>
    </citation>
    <scope>NUCLEOTIDE SEQUENCE</scope>
    <source>
        <strain evidence="1">PB745_02</strain>
        <tissue evidence="1">Gill</tissue>
    </source>
</reference>
<evidence type="ECO:0000313" key="2">
    <source>
        <dbReference type="Proteomes" id="UP001292094"/>
    </source>
</evidence>
<dbReference type="AlphaFoldDB" id="A0AAE1TVE7"/>
<sequence>MKTNCWSGRKYFGARIDLWTGNDLVVKGKWGPGTDELGATEMRCGPRMSHKSEKWSMDPKKELHCTNCVDQYKYLVPQEEEP</sequence>
<comment type="caution">
    <text evidence="1">The sequence shown here is derived from an EMBL/GenBank/DDBJ whole genome shotgun (WGS) entry which is preliminary data.</text>
</comment>
<dbReference type="Proteomes" id="UP001292094">
    <property type="component" value="Unassembled WGS sequence"/>
</dbReference>
<keyword evidence="2" id="KW-1185">Reference proteome</keyword>